<organism evidence="2 3">
    <name type="scientific">Vairimorpha necatrix</name>
    <dbReference type="NCBI Taxonomy" id="6039"/>
    <lineage>
        <taxon>Eukaryota</taxon>
        <taxon>Fungi</taxon>
        <taxon>Fungi incertae sedis</taxon>
        <taxon>Microsporidia</taxon>
        <taxon>Nosematidae</taxon>
        <taxon>Vairimorpha</taxon>
    </lineage>
</organism>
<gene>
    <name evidence="2" type="ORF">VNE69_09118</name>
</gene>
<dbReference type="PANTHER" id="PTHR24559:SF444">
    <property type="entry name" value="REVERSE TRANSCRIPTASE DOMAIN-CONTAINING PROTEIN"/>
    <property type="match status" value="1"/>
</dbReference>
<dbReference type="GeneID" id="90542397"/>
<reference evidence="2" key="1">
    <citation type="journal article" date="2024" name="BMC Genomics">
        <title>Functional annotation of a divergent genome using sequence and structure-based similarity.</title>
        <authorList>
            <person name="Svedberg D."/>
            <person name="Winiger R.R."/>
            <person name="Berg A."/>
            <person name="Sharma H."/>
            <person name="Tellgren-Roth C."/>
            <person name="Debrunner-Vossbrinck B.A."/>
            <person name="Vossbrinck C.R."/>
            <person name="Barandun J."/>
        </authorList>
    </citation>
    <scope>NUCLEOTIDE SEQUENCE</scope>
    <source>
        <strain evidence="2">Illinois isolate</strain>
    </source>
</reference>
<dbReference type="PANTHER" id="PTHR24559">
    <property type="entry name" value="TRANSPOSON TY3-I GAG-POL POLYPROTEIN"/>
    <property type="match status" value="1"/>
</dbReference>
<dbReference type="Gene3D" id="3.30.70.270">
    <property type="match status" value="1"/>
</dbReference>
<proteinExistence type="predicted"/>
<dbReference type="Proteomes" id="UP001334084">
    <property type="component" value="Chromosome 9"/>
</dbReference>
<keyword evidence="3" id="KW-1185">Reference proteome</keyword>
<dbReference type="InterPro" id="IPR043502">
    <property type="entry name" value="DNA/RNA_pol_sf"/>
</dbReference>
<dbReference type="EMBL" id="CP142734">
    <property type="protein sequence ID" value="WUR04563.1"/>
    <property type="molecule type" value="Genomic_DNA"/>
</dbReference>
<dbReference type="InterPro" id="IPR021109">
    <property type="entry name" value="Peptidase_aspartic_dom_sf"/>
</dbReference>
<evidence type="ECO:0000313" key="3">
    <source>
        <dbReference type="Proteomes" id="UP001334084"/>
    </source>
</evidence>
<evidence type="ECO:0000313" key="2">
    <source>
        <dbReference type="EMBL" id="WUR04563.1"/>
    </source>
</evidence>
<dbReference type="SUPFAM" id="SSF56672">
    <property type="entry name" value="DNA/RNA polymerases"/>
    <property type="match status" value="1"/>
</dbReference>
<dbReference type="KEGG" id="vnx:VNE69_09118"/>
<dbReference type="Gene3D" id="2.40.70.10">
    <property type="entry name" value="Acid Proteases"/>
    <property type="match status" value="1"/>
</dbReference>
<dbReference type="RefSeq" id="XP_065330708.1">
    <property type="nucleotide sequence ID" value="XM_065474636.1"/>
</dbReference>
<dbReference type="AlphaFoldDB" id="A0AAX4JEZ7"/>
<dbReference type="Gene3D" id="3.10.10.10">
    <property type="entry name" value="HIV Type 1 Reverse Transcriptase, subunit A, domain 1"/>
    <property type="match status" value="1"/>
</dbReference>
<sequence>MKENSEPEKTQTRENEKPKWQPKRKVLNISATVRKENDNRPRLQLTGGEHSLEAFIATGATVSVIKRKESTNMGMRMTKTAGKIRGLSEYTKHEEVKKVLGVDDMEESLIFGIDDVRKLKTEVIMEARVDIKETLPLEDITDLVKNMDCGDANIKDSYKKILQNYSEVFTDTDRPINIDIEHAIDLVENGKITACPEYKRSPEEHKTIKEEVKNQYVSPVVLCKKKDGGIRFCIDFRRINKITIPLEYPIPRIDETLDQLQGAKSLCTRGGPIKDGLLYERRNLPMKKDAVWTNQRAIYVSEENE</sequence>
<evidence type="ECO:0000256" key="1">
    <source>
        <dbReference type="SAM" id="MobiDB-lite"/>
    </source>
</evidence>
<protein>
    <submittedName>
        <fullName evidence="2">DNA-damage inducible protein DDI1-like protein</fullName>
    </submittedName>
</protein>
<feature type="region of interest" description="Disordered" evidence="1">
    <location>
        <begin position="1"/>
        <end position="29"/>
    </location>
</feature>
<feature type="compositionally biased region" description="Basic and acidic residues" evidence="1">
    <location>
        <begin position="1"/>
        <end position="19"/>
    </location>
</feature>
<dbReference type="InterPro" id="IPR043128">
    <property type="entry name" value="Rev_trsase/Diguanyl_cyclase"/>
</dbReference>
<name>A0AAX4JEZ7_9MICR</name>
<accession>A0AAX4JEZ7</accession>
<dbReference type="InterPro" id="IPR053134">
    <property type="entry name" value="RNA-dir_DNA_polymerase"/>
</dbReference>